<protein>
    <submittedName>
        <fullName evidence="1">MFS transporter</fullName>
    </submittedName>
</protein>
<evidence type="ECO:0000313" key="1">
    <source>
        <dbReference type="EMBL" id="MBK1868714.1"/>
    </source>
</evidence>
<evidence type="ECO:0000313" key="2">
    <source>
        <dbReference type="Proteomes" id="UP000616151"/>
    </source>
</evidence>
<keyword evidence="2" id="KW-1185">Reference proteome</keyword>
<name>A0ACC5R7R5_9HYPH</name>
<organism evidence="1 2">
    <name type="scientific">Taklimakanibacter albus</name>
    <dbReference type="NCBI Taxonomy" id="2800327"/>
    <lineage>
        <taxon>Bacteria</taxon>
        <taxon>Pseudomonadati</taxon>
        <taxon>Pseudomonadota</taxon>
        <taxon>Alphaproteobacteria</taxon>
        <taxon>Hyphomicrobiales</taxon>
        <taxon>Aestuariivirgaceae</taxon>
        <taxon>Taklimakanibacter</taxon>
    </lineage>
</organism>
<accession>A0ACC5R7R5</accession>
<gene>
    <name evidence="1" type="ORF">JHL16_20325</name>
</gene>
<dbReference type="Proteomes" id="UP000616151">
    <property type="component" value="Unassembled WGS sequence"/>
</dbReference>
<dbReference type="EMBL" id="JAENHL010000007">
    <property type="protein sequence ID" value="MBK1868714.1"/>
    <property type="molecule type" value="Genomic_DNA"/>
</dbReference>
<proteinExistence type="predicted"/>
<sequence>MTSISAPTRDSTRHVNPWIVVWLCFSVLSIVMSARQVVAIMTDDWTRTLGWSKTFISSGQSVALVMIAIVAPIAGNLADRYGARLMLTVGLLVVAAGLLIFAAYPIAALYIIGYGLVGGVGFATANMHLISTAVAKLFTEQRGLATGIANSGATAGQFITVPLVTAGLAYISWRWSILAVAVVCLVMAAVIWVALKPPAGADAGDKEALAEPQEALWTRLKFLLTNPTFHILYWSFFICGVTTTGAIETHFLPYAAFCGFPPVPASGVYGAVMAINLAGMFLAGWLTDRVNRPLLLGSIYIVRSFSFLVLMQVGTSYEMLILFAFIYGIFDYSTVPPTASLAASHLGLKIMGLAMGLISGGHALGGALGSFMGGYLFDLFARYTEMWWAAFGTAVLAGIMVFFLKEDRPVKRLIWAPAS</sequence>
<comment type="caution">
    <text evidence="1">The sequence shown here is derived from an EMBL/GenBank/DDBJ whole genome shotgun (WGS) entry which is preliminary data.</text>
</comment>
<reference evidence="1" key="1">
    <citation type="submission" date="2021-01" db="EMBL/GenBank/DDBJ databases">
        <authorList>
            <person name="Sun Q."/>
        </authorList>
    </citation>
    <scope>NUCLEOTIDE SEQUENCE</scope>
    <source>
        <strain evidence="1">YIM B02566</strain>
    </source>
</reference>